<keyword evidence="8 17" id="KW-0812">Transmembrane</keyword>
<keyword evidence="6" id="KW-0813">Transport</keyword>
<name>A0AAQ4RCL9_GASAC</name>
<evidence type="ECO:0000313" key="19">
    <source>
        <dbReference type="Proteomes" id="UP000007635"/>
    </source>
</evidence>
<keyword evidence="9" id="KW-0999">Mitochondrion inner membrane</keyword>
<sequence>SPRRPRSSPGQPACVAAGGGLCLSGPSRASRQRQTPPACTPRPPDARPSARRPDAGFRRTRPATRRIVLGPPGLSAPSRPTRSGSNRGFRSCSFGPGSRVERRPRPGFGVWWTLGACERCRWPLRGLGWLLALPPNLPPALSNCSHLPGILLHTGSRRHRFPPRHTLLFLDLPHLRSSFHSAHNLQLQAKHRFDVAMVTIHKLNARSHEFTSAPPSPASTRHQTIMADYQEAPLASRPKTLDPNEYFHVTPEKRRAEEDRAALRANLKRQYQTQLNNPHRKALIEDPALTRWVFARANPYATFRPTFKTSLLGAMFGILPLFGLYYIFKTDRDRKEEQIKAGTMDRRFGLSS</sequence>
<keyword evidence="12" id="KW-0496">Mitochondrion</keyword>
<comment type="subcellular location">
    <subcellularLocation>
        <location evidence="2">Mitochondrion inner membrane</location>
        <topology evidence="2">Single-pass membrane protein</topology>
        <orientation evidence="2">Matrix side</orientation>
    </subcellularLocation>
</comment>
<evidence type="ECO:0000256" key="9">
    <source>
        <dbReference type="ARBA" id="ARBA00022792"/>
    </source>
</evidence>
<protein>
    <recommendedName>
        <fullName evidence="5">NADH dehydrogenase [ubiquinone] 1 beta subcomplex subunit 4</fullName>
    </recommendedName>
    <alternativeName>
        <fullName evidence="14">Complex I-B15</fullName>
    </alternativeName>
    <alternativeName>
        <fullName evidence="15">NADH-ubiquinone oxidoreductase B15 subunit</fullName>
    </alternativeName>
</protein>
<dbReference type="AlphaFoldDB" id="A0AAQ4RCL9"/>
<dbReference type="GeneTree" id="ENSGT00390000007133"/>
<feature type="compositionally biased region" description="Polar residues" evidence="16">
    <location>
        <begin position="27"/>
        <end position="37"/>
    </location>
</feature>
<evidence type="ECO:0000256" key="13">
    <source>
        <dbReference type="ARBA" id="ARBA00023136"/>
    </source>
</evidence>
<feature type="transmembrane region" description="Helical" evidence="17">
    <location>
        <begin position="311"/>
        <end position="328"/>
    </location>
</feature>
<keyword evidence="7" id="KW-0679">Respiratory chain</keyword>
<evidence type="ECO:0000256" key="3">
    <source>
        <dbReference type="ARBA" id="ARBA00007260"/>
    </source>
</evidence>
<evidence type="ECO:0000313" key="18">
    <source>
        <dbReference type="Ensembl" id="ENSGACP00000060367.1"/>
    </source>
</evidence>
<comment type="subunit">
    <text evidence="4">Complex I is composed of 45 different subunits.</text>
</comment>
<dbReference type="InterPro" id="IPR009866">
    <property type="entry name" value="NADH_UbQ_OxRdtase_NDUFB4_su"/>
</dbReference>
<dbReference type="Pfam" id="PF07225">
    <property type="entry name" value="NDUF_B4"/>
    <property type="match status" value="1"/>
</dbReference>
<organism evidence="18 19">
    <name type="scientific">Gasterosteus aculeatus aculeatus</name>
    <name type="common">three-spined stickleback</name>
    <dbReference type="NCBI Taxonomy" id="481459"/>
    <lineage>
        <taxon>Eukaryota</taxon>
        <taxon>Metazoa</taxon>
        <taxon>Chordata</taxon>
        <taxon>Craniata</taxon>
        <taxon>Vertebrata</taxon>
        <taxon>Euteleostomi</taxon>
        <taxon>Actinopterygii</taxon>
        <taxon>Neopterygii</taxon>
        <taxon>Teleostei</taxon>
        <taxon>Neoteleostei</taxon>
        <taxon>Acanthomorphata</taxon>
        <taxon>Eupercaria</taxon>
        <taxon>Perciformes</taxon>
        <taxon>Cottioidei</taxon>
        <taxon>Gasterosteales</taxon>
        <taxon>Gasterosteidae</taxon>
        <taxon>Gasterosteus</taxon>
    </lineage>
</organism>
<evidence type="ECO:0000256" key="1">
    <source>
        <dbReference type="ARBA" id="ARBA00003195"/>
    </source>
</evidence>
<dbReference type="Ensembl" id="ENSGACT00000057202.1">
    <property type="protein sequence ID" value="ENSGACP00000060367.1"/>
    <property type="gene ID" value="ENSGACG00000002553.2"/>
</dbReference>
<feature type="compositionally biased region" description="Polar residues" evidence="16">
    <location>
        <begin position="78"/>
        <end position="88"/>
    </location>
</feature>
<keyword evidence="11 17" id="KW-1133">Transmembrane helix</keyword>
<evidence type="ECO:0000256" key="12">
    <source>
        <dbReference type="ARBA" id="ARBA00023128"/>
    </source>
</evidence>
<keyword evidence="19" id="KW-1185">Reference proteome</keyword>
<accession>A0AAQ4RCL9</accession>
<evidence type="ECO:0000256" key="4">
    <source>
        <dbReference type="ARBA" id="ARBA00011533"/>
    </source>
</evidence>
<keyword evidence="13 17" id="KW-0472">Membrane</keyword>
<reference evidence="18 19" key="1">
    <citation type="journal article" date="2021" name="G3 (Bethesda)">
        <title>Improved contiguity of the threespine stickleback genome using long-read sequencing.</title>
        <authorList>
            <person name="Nath S."/>
            <person name="Shaw D.E."/>
            <person name="White M.A."/>
        </authorList>
    </citation>
    <scope>NUCLEOTIDE SEQUENCE [LARGE SCALE GENOMIC DNA]</scope>
    <source>
        <strain evidence="18 19">Lake Benthic</strain>
    </source>
</reference>
<evidence type="ECO:0000256" key="14">
    <source>
        <dbReference type="ARBA" id="ARBA00030212"/>
    </source>
</evidence>
<reference evidence="18" key="2">
    <citation type="submission" date="2025-08" db="UniProtKB">
        <authorList>
            <consortium name="Ensembl"/>
        </authorList>
    </citation>
    <scope>IDENTIFICATION</scope>
</reference>
<evidence type="ECO:0000256" key="11">
    <source>
        <dbReference type="ARBA" id="ARBA00022989"/>
    </source>
</evidence>
<dbReference type="PANTHER" id="PTHR15469:SF0">
    <property type="entry name" value="NADH DEHYDROGENASE [UBIQUINONE] 1 BETA SUBCOMPLEX SUBUNIT 4"/>
    <property type="match status" value="1"/>
</dbReference>
<feature type="region of interest" description="Disordered" evidence="16">
    <location>
        <begin position="1"/>
        <end position="98"/>
    </location>
</feature>
<evidence type="ECO:0000256" key="8">
    <source>
        <dbReference type="ARBA" id="ARBA00022692"/>
    </source>
</evidence>
<dbReference type="Proteomes" id="UP000007635">
    <property type="component" value="Chromosome XXI"/>
</dbReference>
<evidence type="ECO:0000256" key="16">
    <source>
        <dbReference type="SAM" id="MobiDB-lite"/>
    </source>
</evidence>
<evidence type="ECO:0000256" key="7">
    <source>
        <dbReference type="ARBA" id="ARBA00022660"/>
    </source>
</evidence>
<dbReference type="GO" id="GO:0005743">
    <property type="term" value="C:mitochondrial inner membrane"/>
    <property type="evidence" value="ECO:0007669"/>
    <property type="project" value="UniProtKB-SubCell"/>
</dbReference>
<evidence type="ECO:0000256" key="5">
    <source>
        <dbReference type="ARBA" id="ARBA00018681"/>
    </source>
</evidence>
<evidence type="ECO:0000256" key="15">
    <source>
        <dbReference type="ARBA" id="ARBA00030987"/>
    </source>
</evidence>
<comment type="function">
    <text evidence="1">Accessory subunit of the mitochondrial membrane respiratory chain NADH dehydrogenase (Complex I), that is believed not to be involved in catalysis. Complex I functions in the transfer of electrons from NADH to the respiratory chain. The immediate electron acceptor for the enzyme is believed to be ubiquinone.</text>
</comment>
<keyword evidence="10" id="KW-0249">Electron transport</keyword>
<evidence type="ECO:0000256" key="17">
    <source>
        <dbReference type="SAM" id="Phobius"/>
    </source>
</evidence>
<comment type="similarity">
    <text evidence="3">Belongs to the complex I NDUFB4 subunit family.</text>
</comment>
<reference evidence="18" key="3">
    <citation type="submission" date="2025-09" db="UniProtKB">
        <authorList>
            <consortium name="Ensembl"/>
        </authorList>
    </citation>
    <scope>IDENTIFICATION</scope>
</reference>
<dbReference type="PANTHER" id="PTHR15469">
    <property type="entry name" value="NADH-UBIQUINONE OXIDOREDUCTASE B15 SUBUNIT"/>
    <property type="match status" value="1"/>
</dbReference>
<proteinExistence type="inferred from homology"/>
<evidence type="ECO:0000256" key="10">
    <source>
        <dbReference type="ARBA" id="ARBA00022982"/>
    </source>
</evidence>
<evidence type="ECO:0000256" key="6">
    <source>
        <dbReference type="ARBA" id="ARBA00022448"/>
    </source>
</evidence>
<evidence type="ECO:0000256" key="2">
    <source>
        <dbReference type="ARBA" id="ARBA00004298"/>
    </source>
</evidence>